<dbReference type="RefSeq" id="WP_048113332.1">
    <property type="nucleotide sequence ID" value="NZ_CP010070.1"/>
</dbReference>
<dbReference type="GeneID" id="24819001"/>
<feature type="region of interest" description="Disordered" evidence="1">
    <location>
        <begin position="165"/>
        <end position="194"/>
    </location>
</feature>
<protein>
    <submittedName>
        <fullName evidence="2">Uncharacterized protein</fullName>
    </submittedName>
</protein>
<reference evidence="2 3" key="1">
    <citation type="journal article" date="2014" name="Appl. Environ. Microbiol.">
        <title>Comparative Genome Analysis of 'Candidatus Methanoplasma termitum' Indicates a New Mode of Energy Metabolism in the Seventh Order of Methanogens.</title>
        <authorList>
            <person name="Lang K."/>
            <person name="Schuldes J."/>
            <person name="Klingl A."/>
            <person name="Poehlein A."/>
            <person name="Daniel R."/>
            <person name="Brune A."/>
        </authorList>
    </citation>
    <scope>NUCLEOTIDE SEQUENCE [LARGE SCALE GENOMIC DNA]</scope>
    <source>
        <strain evidence="3">Mpt1</strain>
    </source>
</reference>
<dbReference type="HOGENOM" id="CLU_1014115_0_0_2"/>
<feature type="compositionally biased region" description="Basic and acidic residues" evidence="1">
    <location>
        <begin position="170"/>
        <end position="179"/>
    </location>
</feature>
<name>A0A0A7LFZ5_9ARCH</name>
<dbReference type="KEGG" id="mear:Mpt1_c13400"/>
<accession>A0A0A7LFZ5</accession>
<dbReference type="Gene3D" id="3.40.5.50">
    <property type="match status" value="1"/>
</dbReference>
<evidence type="ECO:0000313" key="3">
    <source>
        <dbReference type="Proteomes" id="UP000030787"/>
    </source>
</evidence>
<dbReference type="EMBL" id="CP010070">
    <property type="protein sequence ID" value="AIZ57202.1"/>
    <property type="molecule type" value="Genomic_DNA"/>
</dbReference>
<evidence type="ECO:0000256" key="1">
    <source>
        <dbReference type="SAM" id="MobiDB-lite"/>
    </source>
</evidence>
<dbReference type="AlphaFoldDB" id="A0A0A7LFZ5"/>
<dbReference type="STRING" id="1577791.Mpt1_c13400"/>
<sequence>MLKNSDSMSFEDLGAIYRVEKKSPTLSPIRKDLYPAMAGLIMTLKSEYEGCLSKDPDSIICEGANQRRKKAVSMSKEITEMRMGKIASLALIGARGGQNLLDHLTPEEREYYTMVLDISRKHVEIVDKLSGKKKYEIPEIDERPKKERKAAEPIKEKPVVAEPVPPAKPVFKEPLRPEPEAEVIPEDEAEELPQEDYGYAPAVVKEHKPAKKEQKEEPAKEDELVVIRILEDLPPFSGPDRNYELTKEDVVRMPRAMAMALVNREKAVLINPGP</sequence>
<dbReference type="OrthoDB" id="53401at2157"/>
<dbReference type="Gene3D" id="1.20.58.1030">
    <property type="match status" value="1"/>
</dbReference>
<gene>
    <name evidence="2" type="ORF">Mpt1_c13400</name>
</gene>
<proteinExistence type="predicted"/>
<dbReference type="CDD" id="cd11714">
    <property type="entry name" value="GINS_A_archaea"/>
    <property type="match status" value="1"/>
</dbReference>
<feature type="compositionally biased region" description="Acidic residues" evidence="1">
    <location>
        <begin position="180"/>
        <end position="194"/>
    </location>
</feature>
<evidence type="ECO:0000313" key="2">
    <source>
        <dbReference type="EMBL" id="AIZ57202.1"/>
    </source>
</evidence>
<keyword evidence="3" id="KW-1185">Reference proteome</keyword>
<dbReference type="Proteomes" id="UP000030787">
    <property type="component" value="Chromosome"/>
</dbReference>
<organism evidence="2 3">
    <name type="scientific">Candidatus Methanoplasma termitum</name>
    <dbReference type="NCBI Taxonomy" id="1577791"/>
    <lineage>
        <taxon>Archaea</taxon>
        <taxon>Methanobacteriati</taxon>
        <taxon>Thermoplasmatota</taxon>
        <taxon>Thermoplasmata</taxon>
        <taxon>Methanomassiliicoccales</taxon>
        <taxon>Methanomassiliicoccaceae</taxon>
        <taxon>Candidatus Methanoplasma</taxon>
    </lineage>
</organism>